<dbReference type="STRING" id="504805.SAMN05421505_10964"/>
<reference evidence="1 2" key="1">
    <citation type="submission" date="2016-10" db="EMBL/GenBank/DDBJ databases">
        <authorList>
            <person name="de Groot N.N."/>
        </authorList>
    </citation>
    <scope>NUCLEOTIDE SEQUENCE [LARGE SCALE GENOMIC DNA]</scope>
    <source>
        <strain evidence="1 2">CPCC 201354</strain>
    </source>
</reference>
<name>A0A1G7Y1D1_9ACTN</name>
<proteinExistence type="predicted"/>
<accession>A0A1G7Y1D1</accession>
<evidence type="ECO:0000313" key="2">
    <source>
        <dbReference type="Proteomes" id="UP000198923"/>
    </source>
</evidence>
<dbReference type="EMBL" id="FNCN01000009">
    <property type="protein sequence ID" value="SDG90268.1"/>
    <property type="molecule type" value="Genomic_DNA"/>
</dbReference>
<dbReference type="Proteomes" id="UP000198923">
    <property type="component" value="Unassembled WGS sequence"/>
</dbReference>
<keyword evidence="2" id="KW-1185">Reference proteome</keyword>
<protein>
    <recommendedName>
        <fullName evidence="3">IrrE N-terminal-like domain-containing protein</fullName>
    </recommendedName>
</protein>
<dbReference type="AlphaFoldDB" id="A0A1G7Y1D1"/>
<evidence type="ECO:0000313" key="1">
    <source>
        <dbReference type="EMBL" id="SDG90268.1"/>
    </source>
</evidence>
<evidence type="ECO:0008006" key="3">
    <source>
        <dbReference type="Google" id="ProtNLM"/>
    </source>
</evidence>
<gene>
    <name evidence="1" type="ORF">SAMN05421505_10964</name>
</gene>
<sequence>MRRRAAQLVRGLDLPEPFTVEELCRRLGQRRGRRIILVPRDLPPGSPCGLCVSTETSDFIFFHEGTSGPHQLLIILHELGHLLCGHGVKTGLHDDDINVLMPDLDPVMVRRILGRTRYGSEEEVVAETIATLILSDVGVYAPSRKWKIPDEVVGVVRRISYSIGPGDGDQ</sequence>
<organism evidence="1 2">
    <name type="scientific">Sinosporangium album</name>
    <dbReference type="NCBI Taxonomy" id="504805"/>
    <lineage>
        <taxon>Bacteria</taxon>
        <taxon>Bacillati</taxon>
        <taxon>Actinomycetota</taxon>
        <taxon>Actinomycetes</taxon>
        <taxon>Streptosporangiales</taxon>
        <taxon>Streptosporangiaceae</taxon>
        <taxon>Sinosporangium</taxon>
    </lineage>
</organism>